<dbReference type="GO" id="GO:0007032">
    <property type="term" value="P:endosome organization"/>
    <property type="evidence" value="ECO:0007669"/>
    <property type="project" value="TreeGrafter"/>
</dbReference>
<gene>
    <name evidence="10" type="ORF">LTR97_010418</name>
</gene>
<evidence type="ECO:0000256" key="7">
    <source>
        <dbReference type="SAM" id="Phobius"/>
    </source>
</evidence>
<dbReference type="InterPro" id="IPR002048">
    <property type="entry name" value="EF_hand_dom"/>
</dbReference>
<feature type="domain" description="EF-hand" evidence="9">
    <location>
        <begin position="399"/>
        <end position="434"/>
    </location>
</feature>
<protein>
    <submittedName>
        <fullName evidence="10">Uncharacterized protein</fullName>
    </submittedName>
</protein>
<feature type="domain" description="EF-hand" evidence="9">
    <location>
        <begin position="363"/>
        <end position="398"/>
    </location>
</feature>
<dbReference type="GO" id="GO:0008270">
    <property type="term" value="F:zinc ion binding"/>
    <property type="evidence" value="ECO:0007669"/>
    <property type="project" value="UniProtKB-KW"/>
</dbReference>
<dbReference type="AlphaFoldDB" id="A0AAN7ZRE5"/>
<dbReference type="PROSITE" id="PS00018">
    <property type="entry name" value="EF_HAND_1"/>
    <property type="match status" value="1"/>
</dbReference>
<dbReference type="EMBL" id="JAVRQU010000018">
    <property type="protein sequence ID" value="KAK5692942.1"/>
    <property type="molecule type" value="Genomic_DNA"/>
</dbReference>
<organism evidence="10 11">
    <name type="scientific">Elasticomyces elasticus</name>
    <dbReference type="NCBI Taxonomy" id="574655"/>
    <lineage>
        <taxon>Eukaryota</taxon>
        <taxon>Fungi</taxon>
        <taxon>Dikarya</taxon>
        <taxon>Ascomycota</taxon>
        <taxon>Pezizomycotina</taxon>
        <taxon>Dothideomycetes</taxon>
        <taxon>Dothideomycetidae</taxon>
        <taxon>Mycosphaerellales</taxon>
        <taxon>Teratosphaeriaceae</taxon>
        <taxon>Elasticomyces</taxon>
    </lineage>
</organism>
<keyword evidence="7" id="KW-0812">Transmembrane</keyword>
<dbReference type="SMART" id="SM00291">
    <property type="entry name" value="ZnF_ZZ"/>
    <property type="match status" value="1"/>
</dbReference>
<evidence type="ECO:0000256" key="2">
    <source>
        <dbReference type="ARBA" id="ARBA00022771"/>
    </source>
</evidence>
<keyword evidence="2 5" id="KW-0863">Zinc-finger</keyword>
<dbReference type="Gene3D" id="1.10.238.10">
    <property type="entry name" value="EF-hand"/>
    <property type="match status" value="1"/>
</dbReference>
<sequence>MSQTSQLSGYRPAVLVATSIAAAYGIYYFYTSYSGSHVKIGGLHRSNAVHHPRGERRHNTGIDITFPGADFLLGTLRIRQGTRAFEHDLLRPQPPSRESISEAIGAVTDEFYTEIVHTVAVGMVQNYARLHADPGLRAQAASAGLDGLLHTPPSNIDPAIVQQELERLTRSQAFQAAEQASNSAIGEVAETEDLENDAEPVNGFKGLLYYIAEENSKRKAYVHRGISCGECGETPIRGIRYHCLNCPNFELCATCEASTGHVKLHVLAKVKIPLPLLSQPSTPLPLWYPGDPKMLRGSLDVTIKGDLARRYVLEEPSLDAFYDQFICTANVSCRVDLLGLDVAIDRNAFNQALTPVHWPQRQSPNAVYDRMFAYYDTNKDELIGFEEFLSGIMYIRGPRRFATMHRALEGFDMNSDGFLDRSDFLRLLRAKHILQQQLISDALGHNEGEQIMAAQDILRSRRPISSVFAQEDIPPSEQRPRRGKRLDEYGDMQPLPGVETIIGDDEPWPDATVRHTIGADPSSILHERLQQHISRWDDLLNEHADDEHTDDESVQQFERTFAVAAALPGGLHYNNTVAAVSDSQLNDALLRVVEEGLNQILDPMFAPVEGQDREAIETRTERFTWRDEIDAMLDEELQNERDLRLASEVDPLLATAFESYANRNAKHCTTEPLAFQPQILPTDAEGLAAREAQIAQQPLEDLLRAAGYNAVQGPQQAMIDRVSETDVNLSTQTTDHMMPRNGSSAGPVPASSLEPYPSNNHFRYLARLDAVDRRIAERGGPGRLSFDEIDGMVRADNSKQLQGLVTGWLELASF</sequence>
<dbReference type="InterPro" id="IPR052260">
    <property type="entry name" value="Autophagy_Rcpt_SigReg"/>
</dbReference>
<keyword evidence="1" id="KW-0479">Metal-binding</keyword>
<dbReference type="Proteomes" id="UP001310594">
    <property type="component" value="Unassembled WGS sequence"/>
</dbReference>
<evidence type="ECO:0000313" key="11">
    <source>
        <dbReference type="Proteomes" id="UP001310594"/>
    </source>
</evidence>
<comment type="caution">
    <text evidence="10">The sequence shown here is derived from an EMBL/GenBank/DDBJ whole genome shotgun (WGS) entry which is preliminary data.</text>
</comment>
<dbReference type="InterPro" id="IPR011992">
    <property type="entry name" value="EF-hand-dom_pair"/>
</dbReference>
<evidence type="ECO:0000313" key="10">
    <source>
        <dbReference type="EMBL" id="KAK5692942.1"/>
    </source>
</evidence>
<dbReference type="SUPFAM" id="SSF57850">
    <property type="entry name" value="RING/U-box"/>
    <property type="match status" value="1"/>
</dbReference>
<evidence type="ECO:0000259" key="9">
    <source>
        <dbReference type="PROSITE" id="PS50222"/>
    </source>
</evidence>
<dbReference type="PROSITE" id="PS50222">
    <property type="entry name" value="EF_HAND_2"/>
    <property type="match status" value="2"/>
</dbReference>
<dbReference type="SMART" id="SM00054">
    <property type="entry name" value="EFh"/>
    <property type="match status" value="2"/>
</dbReference>
<dbReference type="InterPro" id="IPR018247">
    <property type="entry name" value="EF_Hand_1_Ca_BS"/>
</dbReference>
<dbReference type="Pfam" id="PF00569">
    <property type="entry name" value="ZZ"/>
    <property type="match status" value="1"/>
</dbReference>
<feature type="region of interest" description="Disordered" evidence="6">
    <location>
        <begin position="469"/>
        <end position="495"/>
    </location>
</feature>
<dbReference type="InterPro" id="IPR043145">
    <property type="entry name" value="Znf_ZZ_sf"/>
</dbReference>
<dbReference type="GO" id="GO:0005509">
    <property type="term" value="F:calcium ion binding"/>
    <property type="evidence" value="ECO:0007669"/>
    <property type="project" value="InterPro"/>
</dbReference>
<keyword evidence="7" id="KW-0472">Membrane</keyword>
<evidence type="ECO:0000256" key="4">
    <source>
        <dbReference type="ARBA" id="ARBA00022837"/>
    </source>
</evidence>
<evidence type="ECO:0000259" key="8">
    <source>
        <dbReference type="PROSITE" id="PS50135"/>
    </source>
</evidence>
<feature type="domain" description="ZZ-type" evidence="8">
    <location>
        <begin position="223"/>
        <end position="275"/>
    </location>
</feature>
<keyword evidence="4" id="KW-0106">Calcium</keyword>
<keyword evidence="7" id="KW-1133">Transmembrane helix</keyword>
<dbReference type="GO" id="GO:0044753">
    <property type="term" value="C:amphisome"/>
    <property type="evidence" value="ECO:0007669"/>
    <property type="project" value="TreeGrafter"/>
</dbReference>
<keyword evidence="3" id="KW-0862">Zinc</keyword>
<dbReference type="PROSITE" id="PS01357">
    <property type="entry name" value="ZF_ZZ_1"/>
    <property type="match status" value="1"/>
</dbReference>
<dbReference type="GO" id="GO:0070530">
    <property type="term" value="F:K63-linked polyubiquitin modification-dependent protein binding"/>
    <property type="evidence" value="ECO:0007669"/>
    <property type="project" value="TreeGrafter"/>
</dbReference>
<evidence type="ECO:0000256" key="6">
    <source>
        <dbReference type="SAM" id="MobiDB-lite"/>
    </source>
</evidence>
<name>A0AAN7ZRE5_9PEZI</name>
<feature type="transmembrane region" description="Helical" evidence="7">
    <location>
        <begin position="12"/>
        <end position="30"/>
    </location>
</feature>
<feature type="region of interest" description="Disordered" evidence="6">
    <location>
        <begin position="730"/>
        <end position="749"/>
    </location>
</feature>
<proteinExistence type="predicted"/>
<dbReference type="CDD" id="cd02340">
    <property type="entry name" value="ZZ_NBR1_like"/>
    <property type="match status" value="1"/>
</dbReference>
<dbReference type="GO" id="GO:0035973">
    <property type="term" value="P:aggrephagy"/>
    <property type="evidence" value="ECO:0007669"/>
    <property type="project" value="TreeGrafter"/>
</dbReference>
<dbReference type="GO" id="GO:0005080">
    <property type="term" value="F:protein kinase C binding"/>
    <property type="evidence" value="ECO:0007669"/>
    <property type="project" value="TreeGrafter"/>
</dbReference>
<evidence type="ECO:0000256" key="1">
    <source>
        <dbReference type="ARBA" id="ARBA00022723"/>
    </source>
</evidence>
<evidence type="ECO:0000256" key="5">
    <source>
        <dbReference type="PROSITE-ProRule" id="PRU00228"/>
    </source>
</evidence>
<dbReference type="PANTHER" id="PTHR15090">
    <property type="entry name" value="SEQUESTOSOME 1-RELATED"/>
    <property type="match status" value="1"/>
</dbReference>
<dbReference type="PROSITE" id="PS50135">
    <property type="entry name" value="ZF_ZZ_2"/>
    <property type="match status" value="1"/>
</dbReference>
<accession>A0AAN7ZRE5</accession>
<dbReference type="InterPro" id="IPR000433">
    <property type="entry name" value="Znf_ZZ"/>
</dbReference>
<dbReference type="GO" id="GO:0016235">
    <property type="term" value="C:aggresome"/>
    <property type="evidence" value="ECO:0007669"/>
    <property type="project" value="TreeGrafter"/>
</dbReference>
<dbReference type="SUPFAM" id="SSF47473">
    <property type="entry name" value="EF-hand"/>
    <property type="match status" value="1"/>
</dbReference>
<dbReference type="GO" id="GO:0000423">
    <property type="term" value="P:mitophagy"/>
    <property type="evidence" value="ECO:0007669"/>
    <property type="project" value="TreeGrafter"/>
</dbReference>
<reference evidence="10" key="1">
    <citation type="submission" date="2023-08" db="EMBL/GenBank/DDBJ databases">
        <title>Black Yeasts Isolated from many extreme environments.</title>
        <authorList>
            <person name="Coleine C."/>
            <person name="Stajich J.E."/>
            <person name="Selbmann L."/>
        </authorList>
    </citation>
    <scope>NUCLEOTIDE SEQUENCE</scope>
    <source>
        <strain evidence="10">CCFEE 5810</strain>
    </source>
</reference>
<evidence type="ECO:0000256" key="3">
    <source>
        <dbReference type="ARBA" id="ARBA00022833"/>
    </source>
</evidence>
<dbReference type="PANTHER" id="PTHR15090:SF0">
    <property type="entry name" value="SEQUESTOSOME-1"/>
    <property type="match status" value="1"/>
</dbReference>
<dbReference type="Gene3D" id="3.30.60.90">
    <property type="match status" value="1"/>
</dbReference>